<dbReference type="InterPro" id="IPR044925">
    <property type="entry name" value="His-Me_finger_sf"/>
</dbReference>
<organism evidence="2">
    <name type="scientific">bioreactor metagenome</name>
    <dbReference type="NCBI Taxonomy" id="1076179"/>
    <lineage>
        <taxon>unclassified sequences</taxon>
        <taxon>metagenomes</taxon>
        <taxon>ecological metagenomes</taxon>
    </lineage>
</organism>
<dbReference type="SUPFAM" id="SSF54060">
    <property type="entry name" value="His-Me finger endonucleases"/>
    <property type="match status" value="1"/>
</dbReference>
<name>A0A644VJG8_9ZZZZ</name>
<protein>
    <recommendedName>
        <fullName evidence="1">HNH nuclease domain-containing protein</fullName>
    </recommendedName>
</protein>
<sequence>MSRELLTPEQDAYLREIAFGKYNEDIAILINKKFDSAFTGRQIKEYKNRYKIRSGLQHKGARKPKTLLTPEQDAYLRSVNLGHLSSEVADMVNKKFGLNIITASQVQGYRKRNKLPSCGLTGQFQKGTKSWSAGKKFPGRGSCTSFHKGNMPHNTLPIGTRIKREDGYTYEKIAEPNIWKQVSYLIWEAANGKMPENSVIVFADQNRDNFDLDNLILVSRSELCVANKKRLLHNDANLTKSGILVARIIAKTSSLKHKKQKKR</sequence>
<dbReference type="Pfam" id="PF13392">
    <property type="entry name" value="HNH_3"/>
    <property type="match status" value="1"/>
</dbReference>
<dbReference type="InterPro" id="IPR003615">
    <property type="entry name" value="HNH_nuc"/>
</dbReference>
<evidence type="ECO:0000259" key="1">
    <source>
        <dbReference type="Pfam" id="PF13392"/>
    </source>
</evidence>
<dbReference type="EMBL" id="VSSQ01000328">
    <property type="protein sequence ID" value="MPL91385.1"/>
    <property type="molecule type" value="Genomic_DNA"/>
</dbReference>
<gene>
    <name evidence="2" type="ORF">SDC9_37453</name>
</gene>
<feature type="domain" description="HNH nuclease" evidence="1">
    <location>
        <begin position="181"/>
        <end position="222"/>
    </location>
</feature>
<dbReference type="AlphaFoldDB" id="A0A644VJG8"/>
<evidence type="ECO:0000313" key="2">
    <source>
        <dbReference type="EMBL" id="MPL91385.1"/>
    </source>
</evidence>
<dbReference type="Gene3D" id="3.90.75.20">
    <property type="match status" value="1"/>
</dbReference>
<reference evidence="2" key="1">
    <citation type="submission" date="2019-08" db="EMBL/GenBank/DDBJ databases">
        <authorList>
            <person name="Kucharzyk K."/>
            <person name="Murdoch R.W."/>
            <person name="Higgins S."/>
            <person name="Loffler F."/>
        </authorList>
    </citation>
    <scope>NUCLEOTIDE SEQUENCE</scope>
</reference>
<comment type="caution">
    <text evidence="2">The sequence shown here is derived from an EMBL/GenBank/DDBJ whole genome shotgun (WGS) entry which is preliminary data.</text>
</comment>
<accession>A0A644VJG8</accession>
<proteinExistence type="predicted"/>